<dbReference type="EMBL" id="FO704551">
    <property type="protein sequence ID" value="CDG21175.1"/>
    <property type="molecule type" value="Genomic_DNA"/>
</dbReference>
<name>A0A068R4X8_9GAMM</name>
<gene>
    <name evidence="1" type="ORF">XPG1_1520</name>
</gene>
<reference evidence="1 2" key="1">
    <citation type="submission" date="2013-07" db="EMBL/GenBank/DDBJ databases">
        <authorList>
            <person name="Genoscope - CEA"/>
        </authorList>
    </citation>
    <scope>NUCLEOTIDE SEQUENCE [LARGE SCALE GENOMIC DNA]</scope>
    <source>
        <strain evidence="1 2">G6</strain>
    </source>
</reference>
<organism evidence="1 2">
    <name type="scientific">Xenorhabdus poinarii G6</name>
    <dbReference type="NCBI Taxonomy" id="1354304"/>
    <lineage>
        <taxon>Bacteria</taxon>
        <taxon>Pseudomonadati</taxon>
        <taxon>Pseudomonadota</taxon>
        <taxon>Gammaproteobacteria</taxon>
        <taxon>Enterobacterales</taxon>
        <taxon>Morganellaceae</taxon>
        <taxon>Xenorhabdus</taxon>
    </lineage>
</organism>
<sequence length="79" mass="8720">MSQFILKNSLFCAQENPLVPILMVKYLIITLIDYAISSISSALQDALIRSHNARGNKAHHHAGNAHRSLLDILIISIGK</sequence>
<dbReference type="Proteomes" id="UP000032735">
    <property type="component" value="Chromosome"/>
</dbReference>
<evidence type="ECO:0000313" key="2">
    <source>
        <dbReference type="Proteomes" id="UP000032735"/>
    </source>
</evidence>
<dbReference type="KEGG" id="xpo:XPG1_1520"/>
<accession>A0A068R4X8</accession>
<proteinExistence type="predicted"/>
<dbReference type="AlphaFoldDB" id="A0A068R4X8"/>
<keyword evidence="2" id="KW-1185">Reference proteome</keyword>
<protein>
    <submittedName>
        <fullName evidence="1">Uncharacterized protein</fullName>
    </submittedName>
</protein>
<evidence type="ECO:0000313" key="1">
    <source>
        <dbReference type="EMBL" id="CDG21175.1"/>
    </source>
</evidence>
<dbReference type="HOGENOM" id="CLU_2605260_0_0_6"/>